<dbReference type="OrthoDB" id="9758917at2"/>
<keyword evidence="3" id="KW-1185">Reference proteome</keyword>
<dbReference type="AlphaFoldDB" id="A0A1T4N5A4"/>
<evidence type="ECO:0000313" key="3">
    <source>
        <dbReference type="Proteomes" id="UP000190092"/>
    </source>
</evidence>
<keyword evidence="1" id="KW-0732">Signal</keyword>
<proteinExistence type="predicted"/>
<dbReference type="PRINTS" id="PR00834">
    <property type="entry name" value="PROTEASES2C"/>
</dbReference>
<dbReference type="PANTHER" id="PTHR22939">
    <property type="entry name" value="SERINE PROTEASE FAMILY S1C HTRA-RELATED"/>
    <property type="match status" value="1"/>
</dbReference>
<name>A0A1T4N5A4_9HYPH</name>
<reference evidence="3" key="1">
    <citation type="submission" date="2017-02" db="EMBL/GenBank/DDBJ databases">
        <authorList>
            <person name="Varghese N."/>
            <person name="Submissions S."/>
        </authorList>
    </citation>
    <scope>NUCLEOTIDE SEQUENCE [LARGE SCALE GENOMIC DNA]</scope>
    <source>
        <strain evidence="3">ATCC 27094</strain>
    </source>
</reference>
<dbReference type="GO" id="GO:0004252">
    <property type="term" value="F:serine-type endopeptidase activity"/>
    <property type="evidence" value="ECO:0007669"/>
    <property type="project" value="InterPro"/>
</dbReference>
<dbReference type="GO" id="GO:0006508">
    <property type="term" value="P:proteolysis"/>
    <property type="evidence" value="ECO:0007669"/>
    <property type="project" value="InterPro"/>
</dbReference>
<dbReference type="InterPro" id="IPR001940">
    <property type="entry name" value="Peptidase_S1C"/>
</dbReference>
<feature type="signal peptide" evidence="1">
    <location>
        <begin position="1"/>
        <end position="28"/>
    </location>
</feature>
<evidence type="ECO:0000256" key="1">
    <source>
        <dbReference type="SAM" id="SignalP"/>
    </source>
</evidence>
<dbReference type="EMBL" id="FUWJ01000002">
    <property type="protein sequence ID" value="SJZ74550.1"/>
    <property type="molecule type" value="Genomic_DNA"/>
</dbReference>
<accession>A0A1T4N5A4</accession>
<feature type="chain" id="PRO_5012436690" evidence="1">
    <location>
        <begin position="29"/>
        <end position="473"/>
    </location>
</feature>
<dbReference type="Pfam" id="PF13365">
    <property type="entry name" value="Trypsin_2"/>
    <property type="match status" value="1"/>
</dbReference>
<gene>
    <name evidence="2" type="ORF">SAMN02745126_02122</name>
</gene>
<organism evidence="2 3">
    <name type="scientific">Enhydrobacter aerosaccus</name>
    <dbReference type="NCBI Taxonomy" id="225324"/>
    <lineage>
        <taxon>Bacteria</taxon>
        <taxon>Pseudomonadati</taxon>
        <taxon>Pseudomonadota</taxon>
        <taxon>Alphaproteobacteria</taxon>
        <taxon>Hyphomicrobiales</taxon>
        <taxon>Enhydrobacter</taxon>
    </lineage>
</organism>
<sequence>MPILASVRQAFCGLICSLALLCAFGALAQDLPVTKITGDDVRQALIWTGHYSVMTHADPVTAFHDASRSWQKARGYPLTDALSDEQMTELLADAARQKDAFGWTNLEDKSVGFSIGVPTKLVKFAAARMSNGAMSYDFDGGITYTIRVSYGDLSCSRLKERYRSLLQSFRPFYTARWSGGFAIGVQIGSQINYAQALCRESGAVFAEIGIPQSMVAQQGLLFSAMAESLQVDRQFNPTAVPHPKIEQPTPIANDFHVTSAANETSDAKADGDGRTAAIQREVRSGSDLSVEQVFEKASAAVYMVKAGDRMGSAVAVSTHDLLTNCHVVKDKPSVTLVHGGKEQRADVVSTNDKADRCVLHTTDTLPAWVTVRPYDDIKVGERAITIGTPQGLELTVGEGIVSSKRSHEGSRLVQTTAPISQGSSGGGLFDAQGHLLAITTFYLKVGQNLNFAVAAEDFARSPDTKPVQTSAAP</sequence>
<evidence type="ECO:0000313" key="2">
    <source>
        <dbReference type="EMBL" id="SJZ74550.1"/>
    </source>
</evidence>
<dbReference type="Proteomes" id="UP000190092">
    <property type="component" value="Unassembled WGS sequence"/>
</dbReference>
<dbReference type="Gene3D" id="2.40.10.120">
    <property type="match status" value="1"/>
</dbReference>
<dbReference type="STRING" id="225324.SAMN02745126_02122"/>
<dbReference type="InterPro" id="IPR009003">
    <property type="entry name" value="Peptidase_S1_PA"/>
</dbReference>
<dbReference type="PANTHER" id="PTHR22939:SF129">
    <property type="entry name" value="SERINE PROTEASE HTRA2, MITOCHONDRIAL"/>
    <property type="match status" value="1"/>
</dbReference>
<dbReference type="RefSeq" id="WP_085933838.1">
    <property type="nucleotide sequence ID" value="NZ_FUWJ01000002.1"/>
</dbReference>
<dbReference type="SUPFAM" id="SSF50494">
    <property type="entry name" value="Trypsin-like serine proteases"/>
    <property type="match status" value="1"/>
</dbReference>
<protein>
    <submittedName>
        <fullName evidence="2">Trypsin-like peptidase domain-containing protein</fullName>
    </submittedName>
</protein>